<feature type="compositionally biased region" description="Basic and acidic residues" evidence="1">
    <location>
        <begin position="500"/>
        <end position="539"/>
    </location>
</feature>
<evidence type="ECO:0000256" key="1">
    <source>
        <dbReference type="SAM" id="MobiDB-lite"/>
    </source>
</evidence>
<feature type="region of interest" description="Disordered" evidence="1">
    <location>
        <begin position="430"/>
        <end position="539"/>
    </location>
</feature>
<feature type="compositionally biased region" description="Low complexity" evidence="1">
    <location>
        <begin position="315"/>
        <end position="354"/>
    </location>
</feature>
<proteinExistence type="predicted"/>
<dbReference type="RefSeq" id="XP_021881205.1">
    <property type="nucleotide sequence ID" value="XM_022030126.1"/>
</dbReference>
<feature type="compositionally biased region" description="Polar residues" evidence="1">
    <location>
        <begin position="288"/>
        <end position="314"/>
    </location>
</feature>
<comment type="caution">
    <text evidence="3">The sequence shown here is derived from an EMBL/GenBank/DDBJ whole genome shotgun (WGS) entry which is preliminary data.</text>
</comment>
<dbReference type="Proteomes" id="UP000193648">
    <property type="component" value="Unassembled WGS sequence"/>
</dbReference>
<evidence type="ECO:0000313" key="3">
    <source>
        <dbReference type="EMBL" id="ORZ15457.1"/>
    </source>
</evidence>
<protein>
    <recommendedName>
        <fullName evidence="2">DUF7905 domain-containing protein</fullName>
    </recommendedName>
</protein>
<dbReference type="InterPro" id="IPR057227">
    <property type="entry name" value="DUF7905"/>
</dbReference>
<feature type="compositionally biased region" description="Polar residues" evidence="1">
    <location>
        <begin position="369"/>
        <end position="390"/>
    </location>
</feature>
<gene>
    <name evidence="3" type="ORF">BCR41DRAFT_422250</name>
</gene>
<feature type="domain" description="DUF7905" evidence="2">
    <location>
        <begin position="569"/>
        <end position="853"/>
    </location>
</feature>
<accession>A0A1Y2GME7</accession>
<evidence type="ECO:0000313" key="4">
    <source>
        <dbReference type="Proteomes" id="UP000193648"/>
    </source>
</evidence>
<sequence length="882" mass="98454">MDPSQVIPTFYLHSMHRWTTDEITSLRDTVHHIAQQNASTIKYDHINFMFVINGANPSMQKQAMVALSDLLASKCPVPPNYPLKPFRDIPQDLSTPAASSTSTDGSSELLIDLDALSVSVPSIKADEKPRHTMEFRVDDRVDNPFEMYYADKRQKLDLPTVLAETYFCTAEVVADGRIVKITGDAVANVNMVYQQLQLAQEYFLRAPFRLDKATLVYGSNRDEFRLFFFPVEEHTYYSKILAYLPSSLSQMSPKQMCVIEKAVYDASRATWVLANNVRLPSRAPNMQPKLQSNNATSGGTQSGRGSPQQPLNRGSPSRDQQNQSSSPSPSRNSYSRASESQETGSLSTGSSGSGAMKGRNTFEKEVPTPWSSWKESSPTVGAPAQSSTQVAWGGLNASRPPSMRPSSSSQGVVRPAPQLEWAATAFETRDEDDFPSLSGPSKAAPKPASKSGMPKLPPVRQVGSPGLGFNAPKPQPQRGTTESNANQPTSRSVNGNLVFGERELEFLENLPDSRPKESDSKGLEQARLRDPSKERKDAQRTLRVLPQLQASPVQSNPGSHAPLNTFNYEIRRYNMRRLTESIWNGLKELRGQRKEMRLVGRIGCVMYPTKSGPNKFWEYTQLENLISQHRELRPIFSPIVTTINDNVNNLYGLLGSPKSESASFEIECDTRTNPTSKYTRTLVTIPSTIATLERVVTPWETYGEVTWNAMDKHMDFAIALEAREGVSYNTKTALGRTDVKPFSVFRKKLSIGTHNSHITCHNVKDFLTVRAINFRDTRTYEKMGDYVTVIHRIEELNLIRAEGLDTVTGRTGGSGKKWFEFEVYDETINHKLVSNLTMIPGTVADWTVEDILGTDPNNSDKLAYLVKGMMTLVDHCHEKFDH</sequence>
<dbReference type="OrthoDB" id="10265971at2759"/>
<organism evidence="3 4">
    <name type="scientific">Lobosporangium transversale</name>
    <dbReference type="NCBI Taxonomy" id="64571"/>
    <lineage>
        <taxon>Eukaryota</taxon>
        <taxon>Fungi</taxon>
        <taxon>Fungi incertae sedis</taxon>
        <taxon>Mucoromycota</taxon>
        <taxon>Mortierellomycotina</taxon>
        <taxon>Mortierellomycetes</taxon>
        <taxon>Mortierellales</taxon>
        <taxon>Mortierellaceae</taxon>
        <taxon>Lobosporangium</taxon>
    </lineage>
</organism>
<dbReference type="EMBL" id="MCFF01000019">
    <property type="protein sequence ID" value="ORZ15457.1"/>
    <property type="molecule type" value="Genomic_DNA"/>
</dbReference>
<evidence type="ECO:0000259" key="2">
    <source>
        <dbReference type="Pfam" id="PF25482"/>
    </source>
</evidence>
<feature type="compositionally biased region" description="Low complexity" evidence="1">
    <location>
        <begin position="398"/>
        <end position="409"/>
    </location>
</feature>
<dbReference type="Pfam" id="PF25482">
    <property type="entry name" value="DUF7905"/>
    <property type="match status" value="1"/>
</dbReference>
<feature type="compositionally biased region" description="Polar residues" evidence="1">
    <location>
        <begin position="477"/>
        <end position="495"/>
    </location>
</feature>
<feature type="compositionally biased region" description="Low complexity" evidence="1">
    <location>
        <begin position="440"/>
        <end position="451"/>
    </location>
</feature>
<dbReference type="STRING" id="64571.A0A1Y2GME7"/>
<name>A0A1Y2GME7_9FUNG</name>
<feature type="region of interest" description="Disordered" evidence="1">
    <location>
        <begin position="282"/>
        <end position="415"/>
    </location>
</feature>
<dbReference type="GeneID" id="33571969"/>
<dbReference type="AlphaFoldDB" id="A0A1Y2GME7"/>
<dbReference type="InParanoid" id="A0A1Y2GME7"/>
<keyword evidence="4" id="KW-1185">Reference proteome</keyword>
<reference evidence="3 4" key="1">
    <citation type="submission" date="2016-07" db="EMBL/GenBank/DDBJ databases">
        <title>Pervasive Adenine N6-methylation of Active Genes in Fungi.</title>
        <authorList>
            <consortium name="DOE Joint Genome Institute"/>
            <person name="Mondo S.J."/>
            <person name="Dannebaum R.O."/>
            <person name="Kuo R.C."/>
            <person name="Labutti K."/>
            <person name="Haridas S."/>
            <person name="Kuo A."/>
            <person name="Salamov A."/>
            <person name="Ahrendt S.R."/>
            <person name="Lipzen A."/>
            <person name="Sullivan W."/>
            <person name="Andreopoulos W.B."/>
            <person name="Clum A."/>
            <person name="Lindquist E."/>
            <person name="Daum C."/>
            <person name="Ramamoorthy G.K."/>
            <person name="Gryganskyi A."/>
            <person name="Culley D."/>
            <person name="Magnuson J.K."/>
            <person name="James T.Y."/>
            <person name="O'Malley M.A."/>
            <person name="Stajich J.E."/>
            <person name="Spatafora J.W."/>
            <person name="Visel A."/>
            <person name="Grigoriev I.V."/>
        </authorList>
    </citation>
    <scope>NUCLEOTIDE SEQUENCE [LARGE SCALE GENOMIC DNA]</scope>
    <source>
        <strain evidence="3 4">NRRL 3116</strain>
    </source>
</reference>